<dbReference type="PANTHER" id="PTHR31009">
    <property type="entry name" value="S-ADENOSYL-L-METHIONINE:CARBOXYL METHYLTRANSFERASE FAMILY PROTEIN"/>
    <property type="match status" value="1"/>
</dbReference>
<dbReference type="EMBL" id="JAJJMB010014260">
    <property type="protein sequence ID" value="KAI3861684.1"/>
    <property type="molecule type" value="Genomic_DNA"/>
</dbReference>
<protein>
    <submittedName>
        <fullName evidence="1">Uncharacterized protein</fullName>
    </submittedName>
</protein>
<dbReference type="Proteomes" id="UP001202328">
    <property type="component" value="Unassembled WGS sequence"/>
</dbReference>
<organism evidence="1 2">
    <name type="scientific">Papaver atlanticum</name>
    <dbReference type="NCBI Taxonomy" id="357466"/>
    <lineage>
        <taxon>Eukaryota</taxon>
        <taxon>Viridiplantae</taxon>
        <taxon>Streptophyta</taxon>
        <taxon>Embryophyta</taxon>
        <taxon>Tracheophyta</taxon>
        <taxon>Spermatophyta</taxon>
        <taxon>Magnoliopsida</taxon>
        <taxon>Ranunculales</taxon>
        <taxon>Papaveraceae</taxon>
        <taxon>Papaveroideae</taxon>
        <taxon>Papaver</taxon>
    </lineage>
</organism>
<evidence type="ECO:0000313" key="2">
    <source>
        <dbReference type="Proteomes" id="UP001202328"/>
    </source>
</evidence>
<accession>A0AAD4X7I0</accession>
<proteinExistence type="predicted"/>
<keyword evidence="2" id="KW-1185">Reference proteome</keyword>
<dbReference type="Pfam" id="PF03492">
    <property type="entry name" value="Methyltransf_7"/>
    <property type="match status" value="2"/>
</dbReference>
<dbReference type="AlphaFoldDB" id="A0AAD4X7I0"/>
<evidence type="ECO:0000313" key="1">
    <source>
        <dbReference type="EMBL" id="KAI3861684.1"/>
    </source>
</evidence>
<dbReference type="InterPro" id="IPR029063">
    <property type="entry name" value="SAM-dependent_MTases_sf"/>
</dbReference>
<gene>
    <name evidence="1" type="ORF">MKW98_000636</name>
</gene>
<dbReference type="GO" id="GO:0008168">
    <property type="term" value="F:methyltransferase activity"/>
    <property type="evidence" value="ECO:0007669"/>
    <property type="project" value="InterPro"/>
</dbReference>
<dbReference type="SUPFAM" id="SSF53335">
    <property type="entry name" value="S-adenosyl-L-methionine-dependent methyltransferases"/>
    <property type="match status" value="1"/>
</dbReference>
<sequence length="392" mass="43863">MKIAQNFHMNGGTGETSYSSNSFVQKKGIEMTKPIIEEAMLDLISEHSAASPFNTSQCLNIADMGCSSGPNALLVVSYIVDIIHNKYIGTWDDVHGDRSPPHPKILVFLNDLPCSDFSTTFKSLGSFYDKLKENYKLAGTDDEPQHQPCFIAGIPGSFYARLFPDDTLHFVHSSYSLHWLSNIPQGIGKCNKGNIYMAGTSPPCVVEAYMKQFNADFKIFLRCRSKEVVKGGRMVLTILGRGDDGKIKEEDLDLFNIPHYIPSCSEVKSAILSEGSFYINRLHTFEVTWDGEDEGTICGDDDKQLFRSSNNVANCIRAATEPFLVSNFEEDIMDELFDKYREIIAARLCKGKSRHLCLVINDKGVKICIFSRHVLESGHISLHLSLVLFLML</sequence>
<comment type="caution">
    <text evidence="1">The sequence shown here is derived from an EMBL/GenBank/DDBJ whole genome shotgun (WGS) entry which is preliminary data.</text>
</comment>
<dbReference type="Gene3D" id="3.40.50.150">
    <property type="entry name" value="Vaccinia Virus protein VP39"/>
    <property type="match status" value="1"/>
</dbReference>
<reference evidence="1" key="1">
    <citation type="submission" date="2022-04" db="EMBL/GenBank/DDBJ databases">
        <title>A functionally conserved STORR gene fusion in Papaver species that diverged 16.8 million years ago.</title>
        <authorList>
            <person name="Catania T."/>
        </authorList>
    </citation>
    <scope>NUCLEOTIDE SEQUENCE</scope>
    <source>
        <strain evidence="1">S-188037</strain>
    </source>
</reference>
<name>A0AAD4X7I0_9MAGN</name>
<dbReference type="InterPro" id="IPR005299">
    <property type="entry name" value="MeTrfase_7"/>
</dbReference>